<dbReference type="Pfam" id="PF00805">
    <property type="entry name" value="Pentapeptide"/>
    <property type="match status" value="1"/>
</dbReference>
<keyword evidence="2" id="KW-1185">Reference proteome</keyword>
<evidence type="ECO:0000313" key="2">
    <source>
        <dbReference type="Proteomes" id="UP000826802"/>
    </source>
</evidence>
<name>A0AAJ4PD76_9STAP</name>
<dbReference type="EMBL" id="CP079982">
    <property type="protein sequence ID" value="QYA43651.1"/>
    <property type="molecule type" value="Genomic_DNA"/>
</dbReference>
<accession>A0AAJ4PD76</accession>
<sequence>MTKRKYTISEIDDLLKKYDEGELKFLYFVDADFSGLDLTNKIFIHVHFIRCNFKNCNLSNVVMPHCVFEYCDFTGAHLYGISLSNAMMIRPKGINFFSVDHIGSRFEGRIIYIPEINHVEMNMFRGTLDDFRSKVDRLSIDYEDNRLELVYDYFQKSRDITFTGTVNTHNGADFYDSYEISAGLDEVFGDMNMSQQELLETLRYLLGE</sequence>
<dbReference type="InterPro" id="IPR001646">
    <property type="entry name" value="5peptide_repeat"/>
</dbReference>
<keyword evidence="1" id="KW-0614">Plasmid</keyword>
<evidence type="ECO:0000313" key="1">
    <source>
        <dbReference type="EMBL" id="QYA43651.1"/>
    </source>
</evidence>
<dbReference type="AlphaFoldDB" id="A0AAJ4PD76"/>
<dbReference type="Proteomes" id="UP000826802">
    <property type="component" value="Plasmid p19Msa0936-1"/>
</dbReference>
<organism evidence="1 2">
    <name type="scientific">Macrococcoides bohemicum</name>
    <dbReference type="NCBI Taxonomy" id="1903056"/>
    <lineage>
        <taxon>Bacteria</taxon>
        <taxon>Bacillati</taxon>
        <taxon>Bacillota</taxon>
        <taxon>Bacilli</taxon>
        <taxon>Bacillales</taxon>
        <taxon>Staphylococcaceae</taxon>
        <taxon>Macrococcoides</taxon>
    </lineage>
</organism>
<protein>
    <submittedName>
        <fullName evidence="1">Pentapeptide repeat-containing protein</fullName>
    </submittedName>
</protein>
<geneLocation type="plasmid" evidence="1 2">
    <name>p19Msa0936-1</name>
</geneLocation>
<gene>
    <name evidence="1" type="ORF">KYI11_12560</name>
</gene>
<proteinExistence type="predicted"/>
<dbReference type="RefSeq" id="WP_219504204.1">
    <property type="nucleotide sequence ID" value="NZ_CP079982.1"/>
</dbReference>
<reference evidence="1 2" key="1">
    <citation type="submission" date="2021-07" db="EMBL/GenBank/DDBJ databases">
        <title>Prevalence and characterization of methicillin-resistant Macrococcus spp. in food producing animals and meat in Switzerland in 2019.</title>
        <authorList>
            <person name="Keller J.E."/>
            <person name="Schwendener S."/>
            <person name="Neuenschwander J."/>
            <person name="Overesch G."/>
            <person name="Perreten V."/>
        </authorList>
    </citation>
    <scope>NUCLEOTIDE SEQUENCE [LARGE SCALE GENOMIC DNA]</scope>
    <source>
        <strain evidence="1 2">19Msa0936</strain>
        <plasmid evidence="1 2">p19Msa0936-1</plasmid>
    </source>
</reference>